<keyword evidence="2" id="KW-1185">Reference proteome</keyword>
<reference evidence="1 2" key="1">
    <citation type="submission" date="2019-09" db="EMBL/GenBank/DDBJ databases">
        <title>Hydrogenophaga aromatica sp. nov., isolated from a para-xylene-degrading enrichment culture.</title>
        <authorList>
            <person name="Tancsics A."/>
            <person name="Banerjee S."/>
        </authorList>
    </citation>
    <scope>NUCLEOTIDE SEQUENCE [LARGE SCALE GENOMIC DNA]</scope>
    <source>
        <strain evidence="1 2">D2P1</strain>
    </source>
</reference>
<dbReference type="InterPro" id="IPR004027">
    <property type="entry name" value="SEC_C_motif"/>
</dbReference>
<dbReference type="AlphaFoldDB" id="A0A7Y8KYM5"/>
<proteinExistence type="predicted"/>
<protein>
    <submittedName>
        <fullName evidence="1">SEC-C domain-containing protein</fullName>
    </submittedName>
</protein>
<gene>
    <name evidence="1" type="ORF">F3K02_18310</name>
</gene>
<dbReference type="Proteomes" id="UP000545507">
    <property type="component" value="Unassembled WGS sequence"/>
</dbReference>
<evidence type="ECO:0000313" key="2">
    <source>
        <dbReference type="Proteomes" id="UP000545507"/>
    </source>
</evidence>
<sequence length="215" mass="24206">MNISPTKTPDRITPAIVKGCTQLVPSGIPIFVERAQEHDALINKCVFNVKNYLLSNPGEMVLGWEIAIWENVLLDCIGHAVVRVDGKLKCITPSKYGDTKLLFLPDPSLTFDFSEKMSRMPTTQVAISTRPEVKRLIEIESLERSIKVKYPVSTQEIIIGGQDAYELQRLAKEKQWTILMVILATSDHTTKCLCGSGKKFRKCHRSAMESMLVER</sequence>
<dbReference type="EMBL" id="VYGV01000016">
    <property type="protein sequence ID" value="NWF47189.1"/>
    <property type="molecule type" value="Genomic_DNA"/>
</dbReference>
<evidence type="ECO:0000313" key="1">
    <source>
        <dbReference type="EMBL" id="NWF47189.1"/>
    </source>
</evidence>
<name>A0A7Y8KYM5_9BURK</name>
<accession>A0A7Y8KYM5</accession>
<comment type="caution">
    <text evidence="1">The sequence shown here is derived from an EMBL/GenBank/DDBJ whole genome shotgun (WGS) entry which is preliminary data.</text>
</comment>
<dbReference type="SUPFAM" id="SSF103642">
    <property type="entry name" value="Sec-C motif"/>
    <property type="match status" value="1"/>
</dbReference>
<dbReference type="RefSeq" id="WP_177137077.1">
    <property type="nucleotide sequence ID" value="NZ_VYGV01000016.1"/>
</dbReference>
<dbReference type="Pfam" id="PF02810">
    <property type="entry name" value="SEC-C"/>
    <property type="match status" value="1"/>
</dbReference>
<organism evidence="1 2">
    <name type="scientific">Hydrogenophaga aromaticivorans</name>
    <dbReference type="NCBI Taxonomy" id="2610898"/>
    <lineage>
        <taxon>Bacteria</taxon>
        <taxon>Pseudomonadati</taxon>
        <taxon>Pseudomonadota</taxon>
        <taxon>Betaproteobacteria</taxon>
        <taxon>Burkholderiales</taxon>
        <taxon>Comamonadaceae</taxon>
        <taxon>Hydrogenophaga</taxon>
    </lineage>
</organism>